<reference evidence="2 3" key="1">
    <citation type="submission" date="2023-07" db="EMBL/GenBank/DDBJ databases">
        <title>Sorghum-associated microbial communities from plants grown in Nebraska, USA.</title>
        <authorList>
            <person name="Schachtman D."/>
        </authorList>
    </citation>
    <scope>NUCLEOTIDE SEQUENCE [LARGE SCALE GENOMIC DNA]</scope>
    <source>
        <strain evidence="2 3">CC482</strain>
    </source>
</reference>
<comment type="caution">
    <text evidence="2">The sequence shown here is derived from an EMBL/GenBank/DDBJ whole genome shotgun (WGS) entry which is preliminary data.</text>
</comment>
<name>A0ABT9U5B0_PAEHA</name>
<evidence type="ECO:0000259" key="1">
    <source>
        <dbReference type="Pfam" id="PF00534"/>
    </source>
</evidence>
<accession>A0ABT9U5B0</accession>
<keyword evidence="3" id="KW-1185">Reference proteome</keyword>
<dbReference type="CDD" id="cd03811">
    <property type="entry name" value="GT4_GT28_WabH-like"/>
    <property type="match status" value="1"/>
</dbReference>
<sequence>MKKRILFVMNNLTCGGAEKSLISLLQSIDYSLFEVDLLLFRQEGIFMNLLPEQVNLLDEPVEYQYFDMSIKSALLACMKQGNFKLAWARLLAGYIFKTEPNVARCEQRVWKYSSRSLKKLTKEYDAAIGYLEKKPIYFVTDKVMAKKKLGFIHTDYDKMGMDPVIDNKHFEQLDHIVSVSEQSVDVLMNRFPTFKHKVELMYNIVSSAAVTDMASVGKTIEKSEITLTSVGRLIHIKGFNMAVEACEMLIREGYKVKWYVVGEGEERNRLEKFIHDKRLEGRFILTGLQENPYPYMKQCDIYVHTSLFEGRPLTITEAKVLHKPIVSTNFESVYDQLTHERNGIIVERDSESIFKGIKRLIDDVALRQQFVERLKQEQSGTEDEIQKLYQWIS</sequence>
<dbReference type="Pfam" id="PF00534">
    <property type="entry name" value="Glycos_transf_1"/>
    <property type="match status" value="1"/>
</dbReference>
<dbReference type="EMBL" id="JAUSSU010000009">
    <property type="protein sequence ID" value="MDQ0114825.1"/>
    <property type="molecule type" value="Genomic_DNA"/>
</dbReference>
<feature type="domain" description="Glycosyl transferase family 1" evidence="1">
    <location>
        <begin position="220"/>
        <end position="375"/>
    </location>
</feature>
<proteinExistence type="predicted"/>
<evidence type="ECO:0000313" key="2">
    <source>
        <dbReference type="EMBL" id="MDQ0114825.1"/>
    </source>
</evidence>
<dbReference type="Proteomes" id="UP001229346">
    <property type="component" value="Unassembled WGS sequence"/>
</dbReference>
<gene>
    <name evidence="2" type="ORF">J2T15_004282</name>
</gene>
<evidence type="ECO:0000313" key="3">
    <source>
        <dbReference type="Proteomes" id="UP001229346"/>
    </source>
</evidence>
<dbReference type="InterPro" id="IPR001296">
    <property type="entry name" value="Glyco_trans_1"/>
</dbReference>
<dbReference type="SUPFAM" id="SSF53756">
    <property type="entry name" value="UDP-Glycosyltransferase/glycogen phosphorylase"/>
    <property type="match status" value="1"/>
</dbReference>
<protein>
    <submittedName>
        <fullName evidence="2">Glycosyltransferase involved in cell wall biosynthesis</fullName>
    </submittedName>
</protein>
<dbReference type="PANTHER" id="PTHR45871:SF1">
    <property type="entry name" value="PHOSPHATIDYLINOSITOL N-ACETYLGLUCOSAMINYLTRANSFERASE SUBUNIT A"/>
    <property type="match status" value="1"/>
</dbReference>
<organism evidence="2 3">
    <name type="scientific">Paenibacillus harenae</name>
    <dbReference type="NCBI Taxonomy" id="306543"/>
    <lineage>
        <taxon>Bacteria</taxon>
        <taxon>Bacillati</taxon>
        <taxon>Bacillota</taxon>
        <taxon>Bacilli</taxon>
        <taxon>Bacillales</taxon>
        <taxon>Paenibacillaceae</taxon>
        <taxon>Paenibacillus</taxon>
    </lineage>
</organism>
<dbReference type="Gene3D" id="3.40.50.2000">
    <property type="entry name" value="Glycogen Phosphorylase B"/>
    <property type="match status" value="2"/>
</dbReference>
<dbReference type="PANTHER" id="PTHR45871">
    <property type="entry name" value="N-ACETYLGLUCOSAMINYL-PHOSPHATIDYLINOSITOL BIOSYNTHETIC PROTEIN"/>
    <property type="match status" value="1"/>
</dbReference>
<dbReference type="RefSeq" id="WP_307206218.1">
    <property type="nucleotide sequence ID" value="NZ_JAUSSU010000009.1"/>
</dbReference>